<comment type="caution">
    <text evidence="2">The sequence shown here is derived from an EMBL/GenBank/DDBJ whole genome shotgun (WGS) entry which is preliminary data.</text>
</comment>
<dbReference type="Gene3D" id="1.25.40.10">
    <property type="entry name" value="Tetratricopeptide repeat domain"/>
    <property type="match status" value="1"/>
</dbReference>
<sequence length="306" mass="33961">MDVSPYQETTEADLSSKGTFQASEEASPLEYNFIPSALRPSTLRMSEAEQKYSEPKEENFGYDHERIFVDGPSRESVCEAETASTTFNSDRLCNNRCTSVDGVRDLNGAQESKHTANSCSGSGVEDERSFTFSVTSASGQGSSSFRKHILRKKNKVKTGNASFIITPSSNVKEGYSSVQFSHCDPVQSEQKDKPTYHSKEENKNFNQGSNSNTVSVDEACEMWRLRGNQAYRNDNLSKAEEFYTRGINSVPSNETLRCSIKPLVLCYSNRAATRISLGRMREALADCLMASALDPNFLEVYARGAK</sequence>
<gene>
    <name evidence="2" type="ORF">F3Y22_tig00110839pilonHSYRG00070</name>
</gene>
<dbReference type="AlphaFoldDB" id="A0A6A2ZML8"/>
<accession>A0A6A2ZML8</accession>
<feature type="region of interest" description="Disordered" evidence="1">
    <location>
        <begin position="1"/>
        <end position="31"/>
    </location>
</feature>
<reference evidence="2" key="1">
    <citation type="submission" date="2019-09" db="EMBL/GenBank/DDBJ databases">
        <title>Draft genome information of white flower Hibiscus syriacus.</title>
        <authorList>
            <person name="Kim Y.-M."/>
        </authorList>
    </citation>
    <scope>NUCLEOTIDE SEQUENCE [LARGE SCALE GENOMIC DNA]</scope>
    <source>
        <strain evidence="2">YM2019G1</strain>
    </source>
</reference>
<proteinExistence type="predicted"/>
<dbReference type="SMART" id="SM00028">
    <property type="entry name" value="TPR"/>
    <property type="match status" value="2"/>
</dbReference>
<feature type="region of interest" description="Disordered" evidence="1">
    <location>
        <begin position="185"/>
        <end position="211"/>
    </location>
</feature>
<dbReference type="EMBL" id="VEPZ02001135">
    <property type="protein sequence ID" value="KAE8692402.1"/>
    <property type="molecule type" value="Genomic_DNA"/>
</dbReference>
<dbReference type="InterPro" id="IPR019734">
    <property type="entry name" value="TPR_rpt"/>
</dbReference>
<protein>
    <submittedName>
        <fullName evidence="2">Uncharacterized protein</fullName>
    </submittedName>
</protein>
<evidence type="ECO:0000256" key="1">
    <source>
        <dbReference type="SAM" id="MobiDB-lite"/>
    </source>
</evidence>
<keyword evidence="3" id="KW-1185">Reference proteome</keyword>
<name>A0A6A2ZML8_HIBSY</name>
<evidence type="ECO:0000313" key="2">
    <source>
        <dbReference type="EMBL" id="KAE8692402.1"/>
    </source>
</evidence>
<feature type="compositionally biased region" description="Basic and acidic residues" evidence="1">
    <location>
        <begin position="189"/>
        <end position="203"/>
    </location>
</feature>
<organism evidence="2 3">
    <name type="scientific">Hibiscus syriacus</name>
    <name type="common">Rose of Sharon</name>
    <dbReference type="NCBI Taxonomy" id="106335"/>
    <lineage>
        <taxon>Eukaryota</taxon>
        <taxon>Viridiplantae</taxon>
        <taxon>Streptophyta</taxon>
        <taxon>Embryophyta</taxon>
        <taxon>Tracheophyta</taxon>
        <taxon>Spermatophyta</taxon>
        <taxon>Magnoliopsida</taxon>
        <taxon>eudicotyledons</taxon>
        <taxon>Gunneridae</taxon>
        <taxon>Pentapetalae</taxon>
        <taxon>rosids</taxon>
        <taxon>malvids</taxon>
        <taxon>Malvales</taxon>
        <taxon>Malvaceae</taxon>
        <taxon>Malvoideae</taxon>
        <taxon>Hibiscus</taxon>
    </lineage>
</organism>
<dbReference type="Proteomes" id="UP000436088">
    <property type="component" value="Unassembled WGS sequence"/>
</dbReference>
<evidence type="ECO:0000313" key="3">
    <source>
        <dbReference type="Proteomes" id="UP000436088"/>
    </source>
</evidence>
<dbReference type="PANTHER" id="PTHR45181:SF8">
    <property type="entry name" value="HEAT SHOCK PROTEIN DNAJ WITH TETRATRICOPEPTIDE REPEAT-CONTAINING PROTEIN"/>
    <property type="match status" value="1"/>
</dbReference>
<dbReference type="InterPro" id="IPR011990">
    <property type="entry name" value="TPR-like_helical_dom_sf"/>
</dbReference>
<dbReference type="PANTHER" id="PTHR45181">
    <property type="entry name" value="HEAT SHOCK PROTEIN DNAJ WITH TETRATRICOPEPTIDE REPEAT-CONTAINING PROTEIN"/>
    <property type="match status" value="1"/>
</dbReference>
<dbReference type="SUPFAM" id="SSF48452">
    <property type="entry name" value="TPR-like"/>
    <property type="match status" value="1"/>
</dbReference>
<feature type="compositionally biased region" description="Polar residues" evidence="1">
    <location>
        <begin position="1"/>
        <end position="24"/>
    </location>
</feature>